<dbReference type="GO" id="GO:0004197">
    <property type="term" value="F:cysteine-type endopeptidase activity"/>
    <property type="evidence" value="ECO:0007669"/>
    <property type="project" value="TreeGrafter"/>
</dbReference>
<keyword evidence="4" id="KW-0963">Cytoplasm</keyword>
<dbReference type="OrthoDB" id="2960936at2759"/>
<keyword evidence="7" id="KW-0788">Thiol protease</keyword>
<feature type="region of interest" description="Disordered" evidence="13">
    <location>
        <begin position="178"/>
        <end position="197"/>
    </location>
</feature>
<keyword evidence="12" id="KW-0175">Coiled coil</keyword>
<dbReference type="InterPro" id="IPR005078">
    <property type="entry name" value="Peptidase_C54"/>
</dbReference>
<dbReference type="Pfam" id="PF03416">
    <property type="entry name" value="Peptidase_C54"/>
    <property type="match status" value="1"/>
</dbReference>
<evidence type="ECO:0000259" key="14">
    <source>
        <dbReference type="Pfam" id="PF03416"/>
    </source>
</evidence>
<feature type="region of interest" description="Disordered" evidence="13">
    <location>
        <begin position="127"/>
        <end position="154"/>
    </location>
</feature>
<sequence>MDYTTTTSSSVTTTTTKSKTTVKGSLPAAPLPLLPLEVRPSFTRSRSQQNLASPTRLYNTVSSVLSRSRVNLLSSPSSEQPPAVPPIPSSYAAQQQSPSAFATMQKVYQSYEDISFWSTLYAQHHVHTRQENQGGEKQQQNQRREQQQQRRQDCGEAAGSIKVWQVLTKTVLDDNLAATKPTPEQHPQKQQLQQQQLSQPSVHFERLPIKVQTSASALSTDGRPFSIVFFFTVETAPMTLWYLESAFTQSSTVHEHMELMGTFQPNDARDPTSFYIYETHAFNVVQPIQEDTMLDIHVQNPAGTIYAEFSYTFIKEPKVGTSTSSVSSTSLSMPNSPRTTAHQENIRCSSTDDIDGFEQDELEQEEDDDEHDESEAVFVESLSEEPDAGEHFMQATSEFFSKMGYWLYNSKVVQYISRDDRSRIKTLFQTDDIWILGVIYTFDQSELPLSLHEAPRSRKSSTLQAHAITASRSGGNGGGGSGGGGGGGGAVGDSKGSSVSSTSPVSDHGDPELLQPKRMADRPRSQTINSPRARADSDAHSRISTFSRRDIPRSRSKERKLEKQRERELAKEDAKAKKMARAKERELEKEQQRQLEREKAKEKARLKEQEKMQKFKAKISHPHFDRNSTLDGSRHLSAILALDSKEHGYLNVQREPQRKSQSIHGYQYGSRLNVGLGLSTDAVEPMQQGEVTNSEYSQEPAALETSPEHSPPPPSERPRSTKQRLLNLPSALLTNLPRQRSPSSSSLALNKPWRAISPRSPTSRSKLPLVAALSSPSMPSLPHFPSNLSSPHSPELEYPAGILDPDETSETRPDTNGISRRDLSSSSRFSTTSHLSADRHASQSPPSPNRATLTRFMADFQSRIWFTYRKEITRIEPSFYTSDAGWGCMMRTGQSLLAQAFVQVMLGRDWRAGPSASEESCKKYCSLLSWFADEPDRYYSIHNIAKMGVALDKRVGEWFGPSTVAHALKRLSYRHPDCPVAIMVSMDSTIEITELVNAATGKEIRSGQSYGTTSPGSPDPQRQPQQLPGQWKPVVVMMPARYGLDKLKEGYVANLKQLFKLPQFLGIAGGRPGRSLYFVAYQGHDLFYFDPHTVKARATHEEMSHCPSPSYHCNVVRTMDIMELDPSMMLGFLIRSMQDLTELMTEMKHGMDQRYSLFTIVGNPVLTAASVPVPASAPAQIPAQAPAPILAPVPASTPAPMLASVPTSAPTPIPVRAVTPTPVHTLAPYPTFAPSPVPAPAPILAPAPVPMPGPILAPVQTSALAPPIPAPAPVPMPGPILAPVQTSTPTPILARSLTPTPAPILAPSPIPSPAPVLVPAPAVAAAALNKEAAVVDVFIHRPSSDMSTPDQEVPETEEVAVEDEDEEEVDDGVIVLEEQTTVEEEVEVEVVEEDVVESIVMDFTFEVLEQLALELAKLQPVEELVVVENKVEEKKAEEEEQLVALEEDVLVSLEGFDSTIMTPTPMSPVTSPAMSPMRSPMTCLMTDVDLDAPLPPLPQFKPLIPVQVHRPISTSPVDPRPKKEMKRITRAFQKEKWMIKPRSSKSKKVNSSSPPVEDVATTMHDQTVYKYATMLGEEDAIFLHDQDTLSVKSFDSDISF</sequence>
<feature type="compositionally biased region" description="Polar residues" evidence="13">
    <location>
        <begin position="1006"/>
        <end position="1028"/>
    </location>
</feature>
<dbReference type="GO" id="GO:0016485">
    <property type="term" value="P:protein processing"/>
    <property type="evidence" value="ECO:0007669"/>
    <property type="project" value="TreeGrafter"/>
</dbReference>
<keyword evidence="3" id="KW-0813">Transport</keyword>
<evidence type="ECO:0000256" key="12">
    <source>
        <dbReference type="SAM" id="Coils"/>
    </source>
</evidence>
<keyword evidence="5 15" id="KW-0645">Protease</keyword>
<evidence type="ECO:0000256" key="9">
    <source>
        <dbReference type="ARBA" id="ARBA00023006"/>
    </source>
</evidence>
<feature type="compositionally biased region" description="Low complexity" evidence="13">
    <location>
        <begin position="492"/>
        <end position="506"/>
    </location>
</feature>
<dbReference type="PANTHER" id="PTHR22624">
    <property type="entry name" value="CYSTEINE PROTEASE ATG4"/>
    <property type="match status" value="1"/>
</dbReference>
<feature type="region of interest" description="Disordered" evidence="13">
    <location>
        <begin position="1006"/>
        <end position="1029"/>
    </location>
</feature>
<feature type="compositionally biased region" description="Basic and acidic residues" evidence="13">
    <location>
        <begin position="622"/>
        <end position="631"/>
    </location>
</feature>
<comment type="subcellular location">
    <subcellularLocation>
        <location evidence="1">Cytoplasm</location>
    </subcellularLocation>
</comment>
<dbReference type="GO" id="GO:0000045">
    <property type="term" value="P:autophagosome assembly"/>
    <property type="evidence" value="ECO:0007669"/>
    <property type="project" value="TreeGrafter"/>
</dbReference>
<dbReference type="GO" id="GO:0019786">
    <property type="term" value="F:protein-phosphatidylethanolamide deconjugating activity"/>
    <property type="evidence" value="ECO:0007669"/>
    <property type="project" value="InterPro"/>
</dbReference>
<feature type="compositionally biased region" description="Low complexity" evidence="13">
    <location>
        <begin position="824"/>
        <end position="835"/>
    </location>
</feature>
<feature type="region of interest" description="Disordered" evidence="13">
    <location>
        <begin position="469"/>
        <end position="631"/>
    </location>
</feature>
<evidence type="ECO:0000313" key="16">
    <source>
        <dbReference type="Proteomes" id="UP000707451"/>
    </source>
</evidence>
<reference evidence="15" key="1">
    <citation type="submission" date="2021-06" db="EMBL/GenBank/DDBJ databases">
        <title>Genome Sequence of Mortierella hyaline Strain SCG-10, a Cold-Adapted, Nitrate-Reducing Fungus Isolated from Soil in Minnesota, USA.</title>
        <authorList>
            <person name="Aldossari N."/>
        </authorList>
    </citation>
    <scope>NUCLEOTIDE SEQUENCE</scope>
    <source>
        <strain evidence="15">SCG-10</strain>
    </source>
</reference>
<feature type="domain" description="Peptidase C54 catalytic" evidence="14">
    <location>
        <begin position="855"/>
        <end position="1145"/>
    </location>
</feature>
<dbReference type="PANTHER" id="PTHR22624:SF49">
    <property type="entry name" value="CYSTEINE PROTEASE"/>
    <property type="match status" value="1"/>
</dbReference>
<name>A0A9P8BNH1_9FUNG</name>
<dbReference type="GO" id="GO:0034727">
    <property type="term" value="P:piecemeal microautophagy of the nucleus"/>
    <property type="evidence" value="ECO:0007669"/>
    <property type="project" value="TreeGrafter"/>
</dbReference>
<accession>A0A9P8BNH1</accession>
<feature type="coiled-coil region" evidence="12">
    <location>
        <begin position="1421"/>
        <end position="1448"/>
    </location>
</feature>
<dbReference type="GO" id="GO:0035973">
    <property type="term" value="P:aggrephagy"/>
    <property type="evidence" value="ECO:0007669"/>
    <property type="project" value="TreeGrafter"/>
</dbReference>
<dbReference type="SUPFAM" id="SSF54001">
    <property type="entry name" value="Cysteine proteinases"/>
    <property type="match status" value="1"/>
</dbReference>
<evidence type="ECO:0000256" key="1">
    <source>
        <dbReference type="ARBA" id="ARBA00004496"/>
    </source>
</evidence>
<dbReference type="InterPro" id="IPR046792">
    <property type="entry name" value="Peptidase_C54_cat"/>
</dbReference>
<dbReference type="EMBL" id="JAHRHY010000021">
    <property type="protein sequence ID" value="KAG9062108.1"/>
    <property type="molecule type" value="Genomic_DNA"/>
</dbReference>
<evidence type="ECO:0000313" key="15">
    <source>
        <dbReference type="EMBL" id="KAG9062108.1"/>
    </source>
</evidence>
<feature type="region of interest" description="Disordered" evidence="13">
    <location>
        <begin position="776"/>
        <end position="851"/>
    </location>
</feature>
<evidence type="ECO:0000256" key="4">
    <source>
        <dbReference type="ARBA" id="ARBA00022490"/>
    </source>
</evidence>
<dbReference type="Proteomes" id="UP000707451">
    <property type="component" value="Unassembled WGS sequence"/>
</dbReference>
<comment type="catalytic activity">
    <reaction evidence="10">
        <text>[protein]-C-terminal L-amino acid-glycyl-phosphatidylethanolamide + H2O = [protein]-C-terminal L-amino acid-glycine + a 1,2-diacyl-sn-glycero-3-phosphoethanolamine</text>
        <dbReference type="Rhea" id="RHEA:67548"/>
        <dbReference type="Rhea" id="RHEA-COMP:17323"/>
        <dbReference type="Rhea" id="RHEA-COMP:17324"/>
        <dbReference type="ChEBI" id="CHEBI:15377"/>
        <dbReference type="ChEBI" id="CHEBI:64612"/>
        <dbReference type="ChEBI" id="CHEBI:172940"/>
        <dbReference type="ChEBI" id="CHEBI:172941"/>
    </reaction>
    <physiologicalReaction direction="left-to-right" evidence="10">
        <dbReference type="Rhea" id="RHEA:67549"/>
    </physiologicalReaction>
</comment>
<feature type="compositionally biased region" description="Gly residues" evidence="13">
    <location>
        <begin position="474"/>
        <end position="491"/>
    </location>
</feature>
<feature type="compositionally biased region" description="Polar residues" evidence="13">
    <location>
        <begin position="333"/>
        <end position="351"/>
    </location>
</feature>
<gene>
    <name evidence="15" type="primary">ATG4B_2</name>
    <name evidence="15" type="ORF">KI688_006834</name>
</gene>
<dbReference type="InterPro" id="IPR038765">
    <property type="entry name" value="Papain-like_cys_pep_sf"/>
</dbReference>
<evidence type="ECO:0000256" key="3">
    <source>
        <dbReference type="ARBA" id="ARBA00022448"/>
    </source>
</evidence>
<organism evidence="15 16">
    <name type="scientific">Linnemannia hyalina</name>
    <dbReference type="NCBI Taxonomy" id="64524"/>
    <lineage>
        <taxon>Eukaryota</taxon>
        <taxon>Fungi</taxon>
        <taxon>Fungi incertae sedis</taxon>
        <taxon>Mucoromycota</taxon>
        <taxon>Mortierellomycotina</taxon>
        <taxon>Mortierellomycetes</taxon>
        <taxon>Mortierellales</taxon>
        <taxon>Mortierellaceae</taxon>
        <taxon>Linnemannia</taxon>
    </lineage>
</organism>
<evidence type="ECO:0000256" key="13">
    <source>
        <dbReference type="SAM" id="MobiDB-lite"/>
    </source>
</evidence>
<feature type="compositionally biased region" description="Basic and acidic residues" evidence="13">
    <location>
        <begin position="142"/>
        <end position="154"/>
    </location>
</feature>
<evidence type="ECO:0000256" key="8">
    <source>
        <dbReference type="ARBA" id="ARBA00022927"/>
    </source>
</evidence>
<feature type="compositionally biased region" description="Low complexity" evidence="13">
    <location>
        <begin position="321"/>
        <end position="332"/>
    </location>
</feature>
<feature type="compositionally biased region" description="Basic and acidic residues" evidence="13">
    <location>
        <begin position="809"/>
        <end position="823"/>
    </location>
</feature>
<dbReference type="GO" id="GO:0005737">
    <property type="term" value="C:cytoplasm"/>
    <property type="evidence" value="ECO:0007669"/>
    <property type="project" value="UniProtKB-SubCell"/>
</dbReference>
<feature type="compositionally biased region" description="Basic and acidic residues" evidence="13">
    <location>
        <begin position="533"/>
        <end position="613"/>
    </location>
</feature>
<evidence type="ECO:0000256" key="10">
    <source>
        <dbReference type="ARBA" id="ARBA00029362"/>
    </source>
</evidence>
<feature type="region of interest" description="Disordered" evidence="13">
    <location>
        <begin position="72"/>
        <end position="91"/>
    </location>
</feature>
<dbReference type="GO" id="GO:0015031">
    <property type="term" value="P:protein transport"/>
    <property type="evidence" value="ECO:0007669"/>
    <property type="project" value="UniProtKB-KW"/>
</dbReference>
<keyword evidence="6" id="KW-0378">Hydrolase</keyword>
<feature type="region of interest" description="Disordered" evidence="13">
    <location>
        <begin position="1"/>
        <end position="26"/>
    </location>
</feature>
<feature type="compositionally biased region" description="Acidic residues" evidence="13">
    <location>
        <begin position="1352"/>
        <end position="1369"/>
    </location>
</feature>
<proteinExistence type="inferred from homology"/>
<keyword evidence="16" id="KW-1185">Reference proteome</keyword>
<feature type="region of interest" description="Disordered" evidence="13">
    <location>
        <begin position="690"/>
        <end position="721"/>
    </location>
</feature>
<feature type="compositionally biased region" description="Low complexity" evidence="13">
    <location>
        <begin position="188"/>
        <end position="197"/>
    </location>
</feature>
<keyword evidence="9" id="KW-0072">Autophagy</keyword>
<feature type="region of interest" description="Disordered" evidence="13">
    <location>
        <begin position="320"/>
        <end position="353"/>
    </location>
</feature>
<comment type="similarity">
    <text evidence="2">Belongs to the peptidase C54 family.</text>
</comment>
<feature type="compositionally biased region" description="Low complexity" evidence="13">
    <location>
        <begin position="131"/>
        <end position="141"/>
    </location>
</feature>
<evidence type="ECO:0000256" key="2">
    <source>
        <dbReference type="ARBA" id="ARBA00010958"/>
    </source>
</evidence>
<feature type="region of interest" description="Disordered" evidence="13">
    <location>
        <begin position="1343"/>
        <end position="1369"/>
    </location>
</feature>
<protein>
    <recommendedName>
        <fullName evidence="11">Autophagy-related protein 4</fullName>
    </recommendedName>
</protein>
<evidence type="ECO:0000256" key="7">
    <source>
        <dbReference type="ARBA" id="ARBA00022807"/>
    </source>
</evidence>
<dbReference type="GO" id="GO:0000423">
    <property type="term" value="P:mitophagy"/>
    <property type="evidence" value="ECO:0007669"/>
    <property type="project" value="TreeGrafter"/>
</dbReference>
<keyword evidence="8" id="KW-0653">Protein transport</keyword>
<evidence type="ECO:0000256" key="5">
    <source>
        <dbReference type="ARBA" id="ARBA00022670"/>
    </source>
</evidence>
<evidence type="ECO:0000256" key="6">
    <source>
        <dbReference type="ARBA" id="ARBA00022801"/>
    </source>
</evidence>
<comment type="caution">
    <text evidence="15">The sequence shown here is derived from an EMBL/GenBank/DDBJ whole genome shotgun (WGS) entry which is preliminary data.</text>
</comment>
<evidence type="ECO:0000256" key="11">
    <source>
        <dbReference type="ARBA" id="ARBA00030240"/>
    </source>
</evidence>